<accession>A0A212IWS8</accession>
<sequence>MTYQLIKTKEKGIKKPPSKSTQYYIFFRTANVRLYTSF</sequence>
<gene>
    <name evidence="1" type="ORF">KL86DYS1_10406</name>
</gene>
<protein>
    <submittedName>
        <fullName evidence="1">Uncharacterized protein</fullName>
    </submittedName>
</protein>
<proteinExistence type="predicted"/>
<reference evidence="1" key="1">
    <citation type="submission" date="2016-04" db="EMBL/GenBank/DDBJ databases">
        <authorList>
            <person name="Evans L.H."/>
            <person name="Alamgir A."/>
            <person name="Owens N."/>
            <person name="Weber N.D."/>
            <person name="Virtaneva K."/>
            <person name="Barbian K."/>
            <person name="Babar A."/>
            <person name="Rosenke K."/>
        </authorList>
    </citation>
    <scope>NUCLEOTIDE SEQUENCE</scope>
    <source>
        <strain evidence="1">86-1</strain>
    </source>
</reference>
<dbReference type="EMBL" id="FLUM01000001">
    <property type="protein sequence ID" value="SBV91693.1"/>
    <property type="molecule type" value="Genomic_DNA"/>
</dbReference>
<dbReference type="AlphaFoldDB" id="A0A212IWS8"/>
<evidence type="ECO:0000313" key="1">
    <source>
        <dbReference type="EMBL" id="SBV91693.1"/>
    </source>
</evidence>
<name>A0A212IWS8_9BACT</name>
<organism evidence="1">
    <name type="scientific">uncultured Dysgonomonas sp</name>
    <dbReference type="NCBI Taxonomy" id="206096"/>
    <lineage>
        <taxon>Bacteria</taxon>
        <taxon>Pseudomonadati</taxon>
        <taxon>Bacteroidota</taxon>
        <taxon>Bacteroidia</taxon>
        <taxon>Bacteroidales</taxon>
        <taxon>Dysgonomonadaceae</taxon>
        <taxon>Dysgonomonas</taxon>
        <taxon>environmental samples</taxon>
    </lineage>
</organism>